<keyword evidence="1" id="KW-1133">Transmembrane helix</keyword>
<evidence type="ECO:0008006" key="4">
    <source>
        <dbReference type="Google" id="ProtNLM"/>
    </source>
</evidence>
<feature type="transmembrane region" description="Helical" evidence="1">
    <location>
        <begin position="223"/>
        <end position="245"/>
    </location>
</feature>
<feature type="transmembrane region" description="Helical" evidence="1">
    <location>
        <begin position="303"/>
        <end position="325"/>
    </location>
</feature>
<feature type="transmembrane region" description="Helical" evidence="1">
    <location>
        <begin position="275"/>
        <end position="297"/>
    </location>
</feature>
<protein>
    <recommendedName>
        <fullName evidence="4">DUF3278 domain-containing protein</fullName>
    </recommendedName>
</protein>
<keyword evidence="3" id="KW-1185">Reference proteome</keyword>
<organism evidence="2 3">
    <name type="scientific">Paenibacillus silagei</name>
    <dbReference type="NCBI Taxonomy" id="1670801"/>
    <lineage>
        <taxon>Bacteria</taxon>
        <taxon>Bacillati</taxon>
        <taxon>Bacillota</taxon>
        <taxon>Bacilli</taxon>
        <taxon>Bacillales</taxon>
        <taxon>Paenibacillaceae</taxon>
        <taxon>Paenibacillus</taxon>
    </lineage>
</organism>
<accession>A0ABS4NVB6</accession>
<name>A0ABS4NVB6_9BACL</name>
<feature type="transmembrane region" description="Helical" evidence="1">
    <location>
        <begin position="140"/>
        <end position="160"/>
    </location>
</feature>
<comment type="caution">
    <text evidence="2">The sequence shown here is derived from an EMBL/GenBank/DDBJ whole genome shotgun (WGS) entry which is preliminary data.</text>
</comment>
<dbReference type="Proteomes" id="UP000773462">
    <property type="component" value="Unassembled WGS sequence"/>
</dbReference>
<evidence type="ECO:0000313" key="2">
    <source>
        <dbReference type="EMBL" id="MBP2113996.1"/>
    </source>
</evidence>
<dbReference type="NCBIfam" id="NF038403">
    <property type="entry name" value="perm_prefix_1"/>
    <property type="match status" value="1"/>
</dbReference>
<keyword evidence="1" id="KW-0472">Membrane</keyword>
<gene>
    <name evidence="2" type="ORF">J2Z70_004157</name>
</gene>
<dbReference type="EMBL" id="JAGGLV010000014">
    <property type="protein sequence ID" value="MBP2113996.1"/>
    <property type="molecule type" value="Genomic_DNA"/>
</dbReference>
<keyword evidence="1" id="KW-0812">Transmembrane</keyword>
<evidence type="ECO:0000313" key="3">
    <source>
        <dbReference type="Proteomes" id="UP000773462"/>
    </source>
</evidence>
<feature type="transmembrane region" description="Helical" evidence="1">
    <location>
        <begin position="195"/>
        <end position="217"/>
    </location>
</feature>
<dbReference type="InterPro" id="IPR047928">
    <property type="entry name" value="Perm_prefix_1"/>
</dbReference>
<sequence length="331" mass="36547">MDTIIGYLNNMFGSLPKTEQMAMLKQELLGNMEEKYYELKHEGKSENEAVGIVISEFGNIDELVSELGLGEVRKEEGLSMLPMLDELAVEGFIAAKKRSGLLVGWGVGLIMLGAALLILISGLGENGFMGNVFSEDAMSMIGLIPLLLLLGPAIALFIYSGTKMEKYKYMESGFSLPYPLEAYIEQRQSAFAATYTLSLIMGVCLCVLSPIAIFVSSAFGDEYISYGVAVLLIIVAVAVFLFVYYGNIRGTYQRLLKTGDFSEEKQEEKKEEDRIVGAVAAIIWPLVTCVFLVSGFVFDQWEINWIVFPLTGILFGVFSSVYNMFKKKDAA</sequence>
<reference evidence="2 3" key="1">
    <citation type="submission" date="2021-03" db="EMBL/GenBank/DDBJ databases">
        <title>Genomic Encyclopedia of Type Strains, Phase IV (KMG-IV): sequencing the most valuable type-strain genomes for metagenomic binning, comparative biology and taxonomic classification.</title>
        <authorList>
            <person name="Goeker M."/>
        </authorList>
    </citation>
    <scope>NUCLEOTIDE SEQUENCE [LARGE SCALE GENOMIC DNA]</scope>
    <source>
        <strain evidence="2 3">DSM 101953</strain>
    </source>
</reference>
<dbReference type="RefSeq" id="WP_209876296.1">
    <property type="nucleotide sequence ID" value="NZ_JAGGLV010000014.1"/>
</dbReference>
<evidence type="ECO:0000256" key="1">
    <source>
        <dbReference type="SAM" id="Phobius"/>
    </source>
</evidence>
<feature type="transmembrane region" description="Helical" evidence="1">
    <location>
        <begin position="101"/>
        <end position="120"/>
    </location>
</feature>
<proteinExistence type="predicted"/>